<proteinExistence type="predicted"/>
<sequence>MPHLEELSSQLGKDLGMRQKSQFKALKLLLCNLFIQGQRKVMVSRKKQPLGGKRYNPLGIGYSSIISSLDALESNGYIVQELGDFDENKRTTMMPTDKLLQWFENTEWSDEGIDKRVGTYITLRKAKKDNGKQSYIDYEDTDYSKWLSEEIKQYDQLLSNSRIVLLNDDGTEDREFKKFTIQRKFIRHKHQGENTEFAYGGRMPGPWVNLSSELRKNITIDGQPTIELDRDASHLNAMYQVITGAPYPYDDDPYYIIVDGYPVPRHIAKNFSTFMQGSNSVLGTAHSVINHYKYEALKVKNPKAKDIKKHEEYIEFKKKVKSTDIAKAILSKHPKIAKYYNNGKIYGDFISCWESDIVFEVVMELTKREIPCLTIYDSFIVPIQYKELVDNMKDVTPYINRRVLSEEVFNIDNYNDN</sequence>
<reference evidence="1 2" key="1">
    <citation type="journal article" date="2015" name="Genome Announc.">
        <title>Genome Sequence of 'Candidatus Thioglobus singularis' Strain PS1, a Mixotroph from the SUP05 Clade of Marine Gammaproteobacteria.</title>
        <authorList>
            <person name="Marshall K.T."/>
            <person name="Morris R.M."/>
        </authorList>
    </citation>
    <scope>NUCLEOTIDE SEQUENCE [LARGE SCALE GENOMIC DNA]</scope>
    <source>
        <strain evidence="1 2">PS1</strain>
    </source>
</reference>
<dbReference type="EMBL" id="CP006911">
    <property type="protein sequence ID" value="ALE02687.1"/>
    <property type="molecule type" value="Genomic_DNA"/>
</dbReference>
<dbReference type="STRING" id="1125411.W908_04495"/>
<name>A0A0M4M1R0_9GAMM</name>
<evidence type="ECO:0000313" key="1">
    <source>
        <dbReference type="EMBL" id="ALE02687.1"/>
    </source>
</evidence>
<dbReference type="KEGG" id="tsn:W908_04495"/>
<accession>A0A0M4M1R0</accession>
<dbReference type="AlphaFoldDB" id="A0A0M4M1R0"/>
<evidence type="ECO:0000313" key="2">
    <source>
        <dbReference type="Proteomes" id="UP000068905"/>
    </source>
</evidence>
<protein>
    <submittedName>
        <fullName evidence="1">Uncharacterized protein</fullName>
    </submittedName>
</protein>
<dbReference type="Proteomes" id="UP000068905">
    <property type="component" value="Chromosome"/>
</dbReference>
<organism evidence="1 2">
    <name type="scientific">Candidatus Pseudothioglobus singularis PS1</name>
    <dbReference type="NCBI Taxonomy" id="1125411"/>
    <lineage>
        <taxon>Bacteria</taxon>
        <taxon>Pseudomonadati</taxon>
        <taxon>Pseudomonadota</taxon>
        <taxon>Gammaproteobacteria</taxon>
        <taxon>Candidatus Pseudothioglobaceae</taxon>
        <taxon>Candidatus Pseudothioglobus</taxon>
    </lineage>
</organism>
<gene>
    <name evidence="1" type="ORF">W908_04495</name>
</gene>
<keyword evidence="2" id="KW-1185">Reference proteome</keyword>